<dbReference type="CDD" id="cd00570">
    <property type="entry name" value="GST_N_family"/>
    <property type="match status" value="1"/>
</dbReference>
<dbReference type="PROSITE" id="PS50404">
    <property type="entry name" value="GST_NTER"/>
    <property type="match status" value="1"/>
</dbReference>
<reference evidence="9 10" key="1">
    <citation type="submission" date="2024-11" db="EMBL/GenBank/DDBJ databases">
        <title>A near-complete genome assembly of Cinchona calisaya.</title>
        <authorList>
            <person name="Lian D.C."/>
            <person name="Zhao X.W."/>
            <person name="Wei L."/>
        </authorList>
    </citation>
    <scope>NUCLEOTIDE SEQUENCE [LARGE SCALE GENOMIC DNA]</scope>
    <source>
        <tissue evidence="9">Nenye</tissue>
    </source>
</reference>
<evidence type="ECO:0000256" key="5">
    <source>
        <dbReference type="ARBA" id="ARBA00024194"/>
    </source>
</evidence>
<dbReference type="AlphaFoldDB" id="A0ABD3A8D7"/>
<dbReference type="SFLD" id="SFLDG00358">
    <property type="entry name" value="Main_(cytGST)"/>
    <property type="match status" value="1"/>
</dbReference>
<dbReference type="GO" id="GO:0004364">
    <property type="term" value="F:glutathione transferase activity"/>
    <property type="evidence" value="ECO:0007669"/>
    <property type="project" value="UniProtKB-EC"/>
</dbReference>
<dbReference type="GO" id="GO:0045174">
    <property type="term" value="F:glutathione dehydrogenase (ascorbate) activity"/>
    <property type="evidence" value="ECO:0007669"/>
    <property type="project" value="UniProtKB-EC"/>
</dbReference>
<comment type="catalytic activity">
    <reaction evidence="6">
        <text>RX + glutathione = an S-substituted glutathione + a halide anion + H(+)</text>
        <dbReference type="Rhea" id="RHEA:16437"/>
        <dbReference type="ChEBI" id="CHEBI:15378"/>
        <dbReference type="ChEBI" id="CHEBI:16042"/>
        <dbReference type="ChEBI" id="CHEBI:17792"/>
        <dbReference type="ChEBI" id="CHEBI:57925"/>
        <dbReference type="ChEBI" id="CHEBI:90779"/>
        <dbReference type="EC" id="2.5.1.18"/>
    </reaction>
</comment>
<dbReference type="InterPro" id="IPR036249">
    <property type="entry name" value="Thioredoxin-like_sf"/>
</dbReference>
<dbReference type="InterPro" id="IPR040079">
    <property type="entry name" value="Glutathione_S-Trfase"/>
</dbReference>
<dbReference type="FunFam" id="3.40.30.10:FF:000102">
    <property type="entry name" value="Glutathione S-transferase DHAR3 chloroplastic"/>
    <property type="match status" value="1"/>
</dbReference>
<dbReference type="PANTHER" id="PTHR44420:SF1">
    <property type="entry name" value="GLUTATHIONE S-TRANSFERASE DHAR3, CHLOROPLASTIC"/>
    <property type="match status" value="1"/>
</dbReference>
<accession>A0ABD3A8D7</accession>
<protein>
    <recommendedName>
        <fullName evidence="8">GST N-terminal domain-containing protein</fullName>
    </recommendedName>
</protein>
<keyword evidence="1" id="KW-0216">Detoxification</keyword>
<feature type="domain" description="GST N-terminal" evidence="8">
    <location>
        <begin position="76"/>
        <end position="154"/>
    </location>
</feature>
<organism evidence="9 10">
    <name type="scientific">Cinchona calisaya</name>
    <dbReference type="NCBI Taxonomy" id="153742"/>
    <lineage>
        <taxon>Eukaryota</taxon>
        <taxon>Viridiplantae</taxon>
        <taxon>Streptophyta</taxon>
        <taxon>Embryophyta</taxon>
        <taxon>Tracheophyta</taxon>
        <taxon>Spermatophyta</taxon>
        <taxon>Magnoliopsida</taxon>
        <taxon>eudicotyledons</taxon>
        <taxon>Gunneridae</taxon>
        <taxon>Pentapetalae</taxon>
        <taxon>asterids</taxon>
        <taxon>lamiids</taxon>
        <taxon>Gentianales</taxon>
        <taxon>Rubiaceae</taxon>
        <taxon>Cinchonoideae</taxon>
        <taxon>Cinchoneae</taxon>
        <taxon>Cinchona</taxon>
    </lineage>
</organism>
<evidence type="ECO:0000256" key="2">
    <source>
        <dbReference type="ARBA" id="ARBA00022679"/>
    </source>
</evidence>
<dbReference type="InterPro" id="IPR036282">
    <property type="entry name" value="Glutathione-S-Trfase_C_sf"/>
</dbReference>
<keyword evidence="2" id="KW-0808">Transferase</keyword>
<comment type="similarity">
    <text evidence="5">Belongs to the GST superfamily. DHAR family.</text>
</comment>
<dbReference type="InterPro" id="IPR004045">
    <property type="entry name" value="Glutathione_S-Trfase_N"/>
</dbReference>
<dbReference type="InterPro" id="IPR044627">
    <property type="entry name" value="DHAR1/2/3/4"/>
</dbReference>
<evidence type="ECO:0000256" key="4">
    <source>
        <dbReference type="ARBA" id="ARBA00023206"/>
    </source>
</evidence>
<dbReference type="PANTHER" id="PTHR44420">
    <property type="entry name" value="GLUTATHIONE S-TRANSFERASE DHAR2-RELATED"/>
    <property type="match status" value="1"/>
</dbReference>
<dbReference type="Proteomes" id="UP001630127">
    <property type="component" value="Unassembled WGS sequence"/>
</dbReference>
<evidence type="ECO:0000259" key="8">
    <source>
        <dbReference type="PROSITE" id="PS50404"/>
    </source>
</evidence>
<keyword evidence="4" id="KW-0318">Glutathionylation</keyword>
<evidence type="ECO:0000256" key="6">
    <source>
        <dbReference type="ARBA" id="ARBA00047960"/>
    </source>
</evidence>
<dbReference type="Pfam" id="PF13409">
    <property type="entry name" value="GST_N_2"/>
    <property type="match status" value="1"/>
</dbReference>
<dbReference type="SUPFAM" id="SSF47616">
    <property type="entry name" value="GST C-terminal domain-like"/>
    <property type="match status" value="1"/>
</dbReference>
<evidence type="ECO:0000313" key="9">
    <source>
        <dbReference type="EMBL" id="KAL3527464.1"/>
    </source>
</evidence>
<dbReference type="Gene3D" id="1.20.1050.10">
    <property type="match status" value="1"/>
</dbReference>
<dbReference type="SFLD" id="SFLDS00019">
    <property type="entry name" value="Glutathione_Transferase_(cytos"/>
    <property type="match status" value="1"/>
</dbReference>
<dbReference type="CDD" id="cd03201">
    <property type="entry name" value="GST_C_DHAR"/>
    <property type="match status" value="1"/>
</dbReference>
<gene>
    <name evidence="9" type="ORF">ACH5RR_012120</name>
</gene>
<keyword evidence="3" id="KW-0560">Oxidoreductase</keyword>
<comment type="catalytic activity">
    <reaction evidence="7">
        <text>L-dehydroascorbate + 2 glutathione = glutathione disulfide + L-ascorbate</text>
        <dbReference type="Rhea" id="RHEA:24424"/>
        <dbReference type="ChEBI" id="CHEBI:38290"/>
        <dbReference type="ChEBI" id="CHEBI:57925"/>
        <dbReference type="ChEBI" id="CHEBI:58297"/>
        <dbReference type="ChEBI" id="CHEBI:58539"/>
        <dbReference type="EC" id="1.8.5.1"/>
    </reaction>
</comment>
<dbReference type="EMBL" id="JBJUIK010000005">
    <property type="protein sequence ID" value="KAL3527464.1"/>
    <property type="molecule type" value="Genomic_DNA"/>
</dbReference>
<evidence type="ECO:0000256" key="7">
    <source>
        <dbReference type="ARBA" id="ARBA00049544"/>
    </source>
</evidence>
<dbReference type="SUPFAM" id="SSF52833">
    <property type="entry name" value="Thioredoxin-like"/>
    <property type="match status" value="1"/>
</dbReference>
<name>A0ABD3A8D7_9GENT</name>
<proteinExistence type="inferred from homology"/>
<sequence>MSTAAKMSPLSPAALSTTIKHLTCNPNLHYPRVRTLFTTTHYPTRKFMQTRTTRKGFSVSMSVPSTDPLEVCVKASVTTPNKLGDCPFSQRVLLMLEEKHLPYDLKLVDFTNKPEWFLKISPEGKVPLIKLDDKWIPDSDIITQALEEKFPEPPLATPPEKASAGSKIFSTFIGFLKSNDPSDGTEQALLNELTAFNDYLKENGPFINGQEVSAADLSLGPKLYHLEISLGHYKNWSVPDSLSCLKSYMKTIFSMESFIKTRAQPEDVIEGWRPKVEG</sequence>
<dbReference type="GO" id="GO:0140547">
    <property type="term" value="P:acquisition of seed longevity"/>
    <property type="evidence" value="ECO:0007669"/>
    <property type="project" value="UniProtKB-ARBA"/>
</dbReference>
<dbReference type="Gene3D" id="3.40.30.10">
    <property type="entry name" value="Glutaredoxin"/>
    <property type="match status" value="1"/>
</dbReference>
<dbReference type="GO" id="GO:0019852">
    <property type="term" value="P:L-ascorbic acid metabolic process"/>
    <property type="evidence" value="ECO:0007669"/>
    <property type="project" value="UniProtKB-ARBA"/>
</dbReference>
<comment type="caution">
    <text evidence="9">The sequence shown here is derived from an EMBL/GenBank/DDBJ whole genome shotgun (WGS) entry which is preliminary data.</text>
</comment>
<evidence type="ECO:0000256" key="1">
    <source>
        <dbReference type="ARBA" id="ARBA00022575"/>
    </source>
</evidence>
<evidence type="ECO:0000313" key="10">
    <source>
        <dbReference type="Proteomes" id="UP001630127"/>
    </source>
</evidence>
<keyword evidence="10" id="KW-1185">Reference proteome</keyword>
<evidence type="ECO:0000256" key="3">
    <source>
        <dbReference type="ARBA" id="ARBA00023002"/>
    </source>
</evidence>
<dbReference type="FunFam" id="1.20.1050.10:FF:000029">
    <property type="entry name" value="Glutathione S-transferase DHAR3, chloroplastic"/>
    <property type="match status" value="1"/>
</dbReference>